<evidence type="ECO:0000313" key="2">
    <source>
        <dbReference type="Proteomes" id="UP000824540"/>
    </source>
</evidence>
<dbReference type="EMBL" id="JAFBMS010000017">
    <property type="protein sequence ID" value="KAG9345739.1"/>
    <property type="molecule type" value="Genomic_DNA"/>
</dbReference>
<evidence type="ECO:0000313" key="1">
    <source>
        <dbReference type="EMBL" id="KAG9345739.1"/>
    </source>
</evidence>
<feature type="non-terminal residue" evidence="1">
    <location>
        <position position="1"/>
    </location>
</feature>
<reference evidence="1" key="1">
    <citation type="thesis" date="2021" institute="BYU ScholarsArchive" country="Provo, UT, USA">
        <title>Applications of and Algorithms for Genome Assembly and Genomic Analyses with an Emphasis on Marine Teleosts.</title>
        <authorList>
            <person name="Pickett B.D."/>
        </authorList>
    </citation>
    <scope>NUCLEOTIDE SEQUENCE</scope>
    <source>
        <strain evidence="1">HI-2016</strain>
    </source>
</reference>
<proteinExistence type="predicted"/>
<comment type="caution">
    <text evidence="1">The sequence shown here is derived from an EMBL/GenBank/DDBJ whole genome shotgun (WGS) entry which is preliminary data.</text>
</comment>
<accession>A0A8T2P075</accession>
<protein>
    <submittedName>
        <fullName evidence="1">Uncharacterized protein</fullName>
    </submittedName>
</protein>
<gene>
    <name evidence="1" type="ORF">JZ751_008883</name>
</gene>
<dbReference type="AlphaFoldDB" id="A0A8T2P075"/>
<sequence>MGTQMVATETAIALSHFHVCEEAVILLHARTTSASDDVSEKEDELPFLIKASTVLAAGLVEVPLCSSALT</sequence>
<dbReference type="Proteomes" id="UP000824540">
    <property type="component" value="Unassembled WGS sequence"/>
</dbReference>
<keyword evidence="2" id="KW-1185">Reference proteome</keyword>
<organism evidence="1 2">
    <name type="scientific">Albula glossodonta</name>
    <name type="common">roundjaw bonefish</name>
    <dbReference type="NCBI Taxonomy" id="121402"/>
    <lineage>
        <taxon>Eukaryota</taxon>
        <taxon>Metazoa</taxon>
        <taxon>Chordata</taxon>
        <taxon>Craniata</taxon>
        <taxon>Vertebrata</taxon>
        <taxon>Euteleostomi</taxon>
        <taxon>Actinopterygii</taxon>
        <taxon>Neopterygii</taxon>
        <taxon>Teleostei</taxon>
        <taxon>Albuliformes</taxon>
        <taxon>Albulidae</taxon>
        <taxon>Albula</taxon>
    </lineage>
</organism>
<name>A0A8T2P075_9TELE</name>